<organism evidence="6 7">
    <name type="scientific">Candidatus Caccovicinus merdipullorum</name>
    <dbReference type="NCBI Taxonomy" id="2840724"/>
    <lineage>
        <taxon>Bacteria</taxon>
        <taxon>Bacillati</taxon>
        <taxon>Bacillota</taxon>
        <taxon>Clostridia</taxon>
        <taxon>Eubacteriales</taxon>
        <taxon>Candidatus Caccovicinus</taxon>
    </lineage>
</organism>
<sequence length="311" mass="35498">MDLKQLEYIVTIAEKGNISKAAESLFISQSGLNQYLIKLEKDLGVRLFDRNKHFLRPTQAGKIYVKNAIEILKIQRNTYSMLEDLKGNVSGEVALGLTHEHGIDIFTSVFPQFNQRYPGITFSLMERIVSEQHQLLLDGVLDFGIVMLQDTEKINLRYIHLYTEQLILGIPKNHPMAAYAASSRDTLTSVELESFKNDKFSLIFGTSTMRRVLDPCFRDAGFQPSIVIETAMNHALVQMVASGYCCTILPESRARVSPYYSQCAWFTLTSHPHWGVYIACRKDTQLSEAHKYFIRLAQNYGRRMETQLLLA</sequence>
<evidence type="ECO:0000256" key="4">
    <source>
        <dbReference type="ARBA" id="ARBA00023163"/>
    </source>
</evidence>
<name>A0A9D1KER7_9FIRM</name>
<dbReference type="Pfam" id="PF00126">
    <property type="entry name" value="HTH_1"/>
    <property type="match status" value="1"/>
</dbReference>
<dbReference type="InterPro" id="IPR036388">
    <property type="entry name" value="WH-like_DNA-bd_sf"/>
</dbReference>
<dbReference type="Pfam" id="PF03466">
    <property type="entry name" value="LysR_substrate"/>
    <property type="match status" value="1"/>
</dbReference>
<dbReference type="Gene3D" id="1.10.10.10">
    <property type="entry name" value="Winged helix-like DNA-binding domain superfamily/Winged helix DNA-binding domain"/>
    <property type="match status" value="1"/>
</dbReference>
<dbReference type="AlphaFoldDB" id="A0A9D1KER7"/>
<accession>A0A9D1KER7</accession>
<proteinExistence type="inferred from homology"/>
<dbReference type="PANTHER" id="PTHR30419:SF8">
    <property type="entry name" value="NITROGEN ASSIMILATION TRANSCRIPTIONAL ACTIVATOR-RELATED"/>
    <property type="match status" value="1"/>
</dbReference>
<dbReference type="GO" id="GO:0003700">
    <property type="term" value="F:DNA-binding transcription factor activity"/>
    <property type="evidence" value="ECO:0007669"/>
    <property type="project" value="InterPro"/>
</dbReference>
<reference evidence="6" key="1">
    <citation type="submission" date="2020-10" db="EMBL/GenBank/DDBJ databases">
        <authorList>
            <person name="Gilroy R."/>
        </authorList>
    </citation>
    <scope>NUCLEOTIDE SEQUENCE</scope>
    <source>
        <strain evidence="6">CHK123-3438</strain>
    </source>
</reference>
<reference evidence="6" key="2">
    <citation type="journal article" date="2021" name="PeerJ">
        <title>Extensive microbial diversity within the chicken gut microbiome revealed by metagenomics and culture.</title>
        <authorList>
            <person name="Gilroy R."/>
            <person name="Ravi A."/>
            <person name="Getino M."/>
            <person name="Pursley I."/>
            <person name="Horton D.L."/>
            <person name="Alikhan N.F."/>
            <person name="Baker D."/>
            <person name="Gharbi K."/>
            <person name="Hall N."/>
            <person name="Watson M."/>
            <person name="Adriaenssens E.M."/>
            <person name="Foster-Nyarko E."/>
            <person name="Jarju S."/>
            <person name="Secka A."/>
            <person name="Antonio M."/>
            <person name="Oren A."/>
            <person name="Chaudhuri R.R."/>
            <person name="La Ragione R."/>
            <person name="Hildebrand F."/>
            <person name="Pallen M.J."/>
        </authorList>
    </citation>
    <scope>NUCLEOTIDE SEQUENCE</scope>
    <source>
        <strain evidence="6">CHK123-3438</strain>
    </source>
</reference>
<dbReference type="InterPro" id="IPR000847">
    <property type="entry name" value="LysR_HTH_N"/>
</dbReference>
<comment type="similarity">
    <text evidence="1">Belongs to the LysR transcriptional regulatory family.</text>
</comment>
<evidence type="ECO:0000256" key="3">
    <source>
        <dbReference type="ARBA" id="ARBA00023125"/>
    </source>
</evidence>
<dbReference type="CDD" id="cd05466">
    <property type="entry name" value="PBP2_LTTR_substrate"/>
    <property type="match status" value="1"/>
</dbReference>
<gene>
    <name evidence="6" type="ORF">IAB60_03315</name>
</gene>
<dbReference type="SUPFAM" id="SSF46785">
    <property type="entry name" value="Winged helix' DNA-binding domain"/>
    <property type="match status" value="1"/>
</dbReference>
<dbReference type="Gene3D" id="3.40.190.290">
    <property type="match status" value="1"/>
</dbReference>
<dbReference type="FunFam" id="1.10.10.10:FF:000001">
    <property type="entry name" value="LysR family transcriptional regulator"/>
    <property type="match status" value="1"/>
</dbReference>
<keyword evidence="2" id="KW-0805">Transcription regulation</keyword>
<protein>
    <submittedName>
        <fullName evidence="6">LysR family transcriptional regulator</fullName>
    </submittedName>
</protein>
<dbReference type="InterPro" id="IPR050950">
    <property type="entry name" value="HTH-type_LysR_regulators"/>
</dbReference>
<dbReference type="GO" id="GO:0005829">
    <property type="term" value="C:cytosol"/>
    <property type="evidence" value="ECO:0007669"/>
    <property type="project" value="TreeGrafter"/>
</dbReference>
<keyword evidence="3" id="KW-0238">DNA-binding</keyword>
<evidence type="ECO:0000256" key="2">
    <source>
        <dbReference type="ARBA" id="ARBA00023015"/>
    </source>
</evidence>
<dbReference type="InterPro" id="IPR036390">
    <property type="entry name" value="WH_DNA-bd_sf"/>
</dbReference>
<dbReference type="InterPro" id="IPR005119">
    <property type="entry name" value="LysR_subst-bd"/>
</dbReference>
<comment type="caution">
    <text evidence="6">The sequence shown here is derived from an EMBL/GenBank/DDBJ whole genome shotgun (WGS) entry which is preliminary data.</text>
</comment>
<dbReference type="EMBL" id="DVKS01000055">
    <property type="protein sequence ID" value="HIT41124.1"/>
    <property type="molecule type" value="Genomic_DNA"/>
</dbReference>
<evidence type="ECO:0000256" key="1">
    <source>
        <dbReference type="ARBA" id="ARBA00009437"/>
    </source>
</evidence>
<keyword evidence="4" id="KW-0804">Transcription</keyword>
<dbReference type="PROSITE" id="PS50931">
    <property type="entry name" value="HTH_LYSR"/>
    <property type="match status" value="1"/>
</dbReference>
<evidence type="ECO:0000313" key="6">
    <source>
        <dbReference type="EMBL" id="HIT41124.1"/>
    </source>
</evidence>
<dbReference type="PRINTS" id="PR00039">
    <property type="entry name" value="HTHLYSR"/>
</dbReference>
<dbReference type="GO" id="GO:0003677">
    <property type="term" value="F:DNA binding"/>
    <property type="evidence" value="ECO:0007669"/>
    <property type="project" value="UniProtKB-KW"/>
</dbReference>
<evidence type="ECO:0000313" key="7">
    <source>
        <dbReference type="Proteomes" id="UP000886860"/>
    </source>
</evidence>
<dbReference type="PANTHER" id="PTHR30419">
    <property type="entry name" value="HTH-TYPE TRANSCRIPTIONAL REGULATOR YBHD"/>
    <property type="match status" value="1"/>
</dbReference>
<feature type="domain" description="HTH lysR-type" evidence="5">
    <location>
        <begin position="1"/>
        <end position="58"/>
    </location>
</feature>
<dbReference type="SUPFAM" id="SSF53850">
    <property type="entry name" value="Periplasmic binding protein-like II"/>
    <property type="match status" value="1"/>
</dbReference>
<dbReference type="Proteomes" id="UP000886860">
    <property type="component" value="Unassembled WGS sequence"/>
</dbReference>
<evidence type="ECO:0000259" key="5">
    <source>
        <dbReference type="PROSITE" id="PS50931"/>
    </source>
</evidence>